<dbReference type="EMBL" id="MG878892">
    <property type="protein sequence ID" value="AVI05051.1"/>
    <property type="molecule type" value="Genomic_DNA"/>
</dbReference>
<name>A0A2P9JZT5_9CAUD</name>
<dbReference type="KEGG" id="vg:54989818"/>
<dbReference type="GeneID" id="54989818"/>
<protein>
    <submittedName>
        <fullName evidence="1">Uncharacterized protein</fullName>
    </submittedName>
</protein>
<dbReference type="RefSeq" id="YP_009799333.1">
    <property type="nucleotide sequence ID" value="NC_047941.1"/>
</dbReference>
<sequence length="180" mass="21024">MNNENTATVAMTGAVLDFTIRSVKPYFHTQWSPVPLDQLNEINRTGLIYLSEEHVYYVPRANRVSEILQLPEGEVMDYERLSKDTEYAYKRDRTALYYVLVPRLNVYRNGHLIGTYYLTDTEGYDTIEFDYSQEYDGYTPREKLEIMCLEQGIIEDIESLGFDIERILISTKCLEEKGSN</sequence>
<accession>A0A2P9JZT5</accession>
<dbReference type="Proteomes" id="UP000241381">
    <property type="component" value="Segment"/>
</dbReference>
<keyword evidence="2" id="KW-1185">Reference proteome</keyword>
<proteinExistence type="predicted"/>
<evidence type="ECO:0000313" key="2">
    <source>
        <dbReference type="Proteomes" id="UP000241381"/>
    </source>
</evidence>
<evidence type="ECO:0000313" key="1">
    <source>
        <dbReference type="EMBL" id="AVI05051.1"/>
    </source>
</evidence>
<reference evidence="1" key="1">
    <citation type="submission" date="2018-01" db="EMBL/GenBank/DDBJ databases">
        <title>Complete genome sequence analysis of a novel Salmonella phage Spp16.</title>
        <authorList>
            <person name="Zhao F."/>
            <person name="Sun H."/>
            <person name="Ren H."/>
            <person name="Tong Y."/>
        </authorList>
    </citation>
    <scope>NUCLEOTIDE SEQUENCE [LARGE SCALE GENOMIC DNA]</scope>
</reference>
<organism evidence="1 2">
    <name type="scientific">Salmonella phage vB_SpuP_Spp16</name>
    <dbReference type="NCBI Taxonomy" id="2081603"/>
    <lineage>
        <taxon>Viruses</taxon>
        <taxon>Duplodnaviria</taxon>
        <taxon>Heunggongvirae</taxon>
        <taxon>Uroviricota</taxon>
        <taxon>Caudoviricetes</taxon>
        <taxon>Autographivirales</taxon>
        <taxon>Autonotataviridae</taxon>
        <taxon>Melnykvirinae</taxon>
        <taxon>Panjvirus</taxon>
        <taxon>Panjvirus Spp16</taxon>
    </lineage>
</organism>